<comment type="similarity">
    <text evidence="1">Belongs to the apolipoprotein L family.</text>
</comment>
<sequence>MSEYFGLKNSTYLQCDVHFGFISDIPFKHKYAVLSNFETELGKFNDAISIGTKPSELQERRGRVNNAVIGTSISGLVGGVLGVVGLALIPVTFGVSLGLTIAGGVIGASSGIVQGGFRVHEAVKENKSTAQIRETLEKVRGDFEKALTDFTREFNLDAIGNSGPESPGLNIRGSLSIGAILRSVHSGVGIGIAAAKVGASAATTAAAILAPVSLILDGGFMAEAIYGKATGNHTEAGRKLECLRVFQTIVNASYRGNADFNTNIVEKIMQND</sequence>
<dbReference type="PANTHER" id="PTHR14096">
    <property type="entry name" value="APOLIPOPROTEIN L"/>
    <property type="match status" value="1"/>
</dbReference>
<evidence type="ECO:0000313" key="3">
    <source>
        <dbReference type="EMBL" id="KAH3850818.1"/>
    </source>
</evidence>
<proteinExistence type="inferred from homology"/>
<keyword evidence="2" id="KW-1133">Transmembrane helix</keyword>
<feature type="transmembrane region" description="Helical" evidence="2">
    <location>
        <begin position="95"/>
        <end position="117"/>
    </location>
</feature>
<dbReference type="GO" id="GO:0008289">
    <property type="term" value="F:lipid binding"/>
    <property type="evidence" value="ECO:0007669"/>
    <property type="project" value="InterPro"/>
</dbReference>
<dbReference type="GO" id="GO:0005576">
    <property type="term" value="C:extracellular region"/>
    <property type="evidence" value="ECO:0007669"/>
    <property type="project" value="InterPro"/>
</dbReference>
<gene>
    <name evidence="3" type="ORF">DPMN_093292</name>
</gene>
<name>A0A9D4L3W9_DREPO</name>
<reference evidence="3" key="2">
    <citation type="submission" date="2020-11" db="EMBL/GenBank/DDBJ databases">
        <authorList>
            <person name="McCartney M.A."/>
            <person name="Auch B."/>
            <person name="Kono T."/>
            <person name="Mallez S."/>
            <person name="Becker A."/>
            <person name="Gohl D.M."/>
            <person name="Silverstein K.A.T."/>
            <person name="Koren S."/>
            <person name="Bechman K.B."/>
            <person name="Herman A."/>
            <person name="Abrahante J.E."/>
            <person name="Garbe J."/>
        </authorList>
    </citation>
    <scope>NUCLEOTIDE SEQUENCE</scope>
    <source>
        <strain evidence="3">Duluth1</strain>
        <tissue evidence="3">Whole animal</tissue>
    </source>
</reference>
<dbReference type="GO" id="GO:0016020">
    <property type="term" value="C:membrane"/>
    <property type="evidence" value="ECO:0007669"/>
    <property type="project" value="TreeGrafter"/>
</dbReference>
<dbReference type="InterPro" id="IPR008405">
    <property type="entry name" value="ApoL"/>
</dbReference>
<dbReference type="GO" id="GO:0042157">
    <property type="term" value="P:lipoprotein metabolic process"/>
    <property type="evidence" value="ECO:0007669"/>
    <property type="project" value="InterPro"/>
</dbReference>
<keyword evidence="2" id="KW-0472">Membrane</keyword>
<dbReference type="Proteomes" id="UP000828390">
    <property type="component" value="Unassembled WGS sequence"/>
</dbReference>
<dbReference type="GO" id="GO:0006869">
    <property type="term" value="P:lipid transport"/>
    <property type="evidence" value="ECO:0007669"/>
    <property type="project" value="InterPro"/>
</dbReference>
<dbReference type="AlphaFoldDB" id="A0A9D4L3W9"/>
<dbReference type="EMBL" id="JAIWYP010000003">
    <property type="protein sequence ID" value="KAH3850818.1"/>
    <property type="molecule type" value="Genomic_DNA"/>
</dbReference>
<protein>
    <submittedName>
        <fullName evidence="3">Uncharacterized protein</fullName>
    </submittedName>
</protein>
<organism evidence="3 4">
    <name type="scientific">Dreissena polymorpha</name>
    <name type="common">Zebra mussel</name>
    <name type="synonym">Mytilus polymorpha</name>
    <dbReference type="NCBI Taxonomy" id="45954"/>
    <lineage>
        <taxon>Eukaryota</taxon>
        <taxon>Metazoa</taxon>
        <taxon>Spiralia</taxon>
        <taxon>Lophotrochozoa</taxon>
        <taxon>Mollusca</taxon>
        <taxon>Bivalvia</taxon>
        <taxon>Autobranchia</taxon>
        <taxon>Heteroconchia</taxon>
        <taxon>Euheterodonta</taxon>
        <taxon>Imparidentia</taxon>
        <taxon>Neoheterodontei</taxon>
        <taxon>Myida</taxon>
        <taxon>Dreissenoidea</taxon>
        <taxon>Dreissenidae</taxon>
        <taxon>Dreissena</taxon>
    </lineage>
</organism>
<comment type="caution">
    <text evidence="3">The sequence shown here is derived from an EMBL/GenBank/DDBJ whole genome shotgun (WGS) entry which is preliminary data.</text>
</comment>
<keyword evidence="4" id="KW-1185">Reference proteome</keyword>
<evidence type="ECO:0000313" key="4">
    <source>
        <dbReference type="Proteomes" id="UP000828390"/>
    </source>
</evidence>
<evidence type="ECO:0000256" key="2">
    <source>
        <dbReference type="SAM" id="Phobius"/>
    </source>
</evidence>
<evidence type="ECO:0000256" key="1">
    <source>
        <dbReference type="ARBA" id="ARBA00010090"/>
    </source>
</evidence>
<dbReference type="PANTHER" id="PTHR14096:SF28">
    <property type="entry name" value="APOLIPOPROTEIN L, 1-RELATED"/>
    <property type="match status" value="1"/>
</dbReference>
<accession>A0A9D4L3W9</accession>
<feature type="transmembrane region" description="Helical" evidence="2">
    <location>
        <begin position="67"/>
        <end position="89"/>
    </location>
</feature>
<keyword evidence="2" id="KW-0812">Transmembrane</keyword>
<reference evidence="3" key="1">
    <citation type="journal article" date="2019" name="bioRxiv">
        <title>The Genome of the Zebra Mussel, Dreissena polymorpha: A Resource for Invasive Species Research.</title>
        <authorList>
            <person name="McCartney M.A."/>
            <person name="Auch B."/>
            <person name="Kono T."/>
            <person name="Mallez S."/>
            <person name="Zhang Y."/>
            <person name="Obille A."/>
            <person name="Becker A."/>
            <person name="Abrahante J.E."/>
            <person name="Garbe J."/>
            <person name="Badalamenti J.P."/>
            <person name="Herman A."/>
            <person name="Mangelson H."/>
            <person name="Liachko I."/>
            <person name="Sullivan S."/>
            <person name="Sone E.D."/>
            <person name="Koren S."/>
            <person name="Silverstein K.A.T."/>
            <person name="Beckman K.B."/>
            <person name="Gohl D.M."/>
        </authorList>
    </citation>
    <scope>NUCLEOTIDE SEQUENCE</scope>
    <source>
        <strain evidence="3">Duluth1</strain>
        <tissue evidence="3">Whole animal</tissue>
    </source>
</reference>
<dbReference type="Pfam" id="PF05461">
    <property type="entry name" value="ApoL"/>
    <property type="match status" value="1"/>
</dbReference>